<dbReference type="eggNOG" id="ENOG503363K">
    <property type="taxonomic scope" value="Bacteria"/>
</dbReference>
<feature type="compositionally biased region" description="Basic and acidic residues" evidence="1">
    <location>
        <begin position="84"/>
        <end position="103"/>
    </location>
</feature>
<reference evidence="3 4" key="1">
    <citation type="submission" date="2012-06" db="EMBL/GenBank/DDBJ databases">
        <title>Complete genome of Terriglobus roseus DSM 18391.</title>
        <authorList>
            <consortium name="US DOE Joint Genome Institute (JGI-PGF)"/>
            <person name="Lucas S."/>
            <person name="Copeland A."/>
            <person name="Lapidus A."/>
            <person name="Glavina del Rio T."/>
            <person name="Dalin E."/>
            <person name="Tice H."/>
            <person name="Bruce D."/>
            <person name="Goodwin L."/>
            <person name="Pitluck S."/>
            <person name="Peters L."/>
            <person name="Mikhailova N."/>
            <person name="Munk A.C.C."/>
            <person name="Kyrpides N."/>
            <person name="Mavromatis K."/>
            <person name="Ivanova N."/>
            <person name="Brettin T."/>
            <person name="Detter J.C."/>
            <person name="Han C."/>
            <person name="Larimer F."/>
            <person name="Land M."/>
            <person name="Hauser L."/>
            <person name="Markowitz V."/>
            <person name="Cheng J.-F."/>
            <person name="Hugenholtz P."/>
            <person name="Woyke T."/>
            <person name="Wu D."/>
            <person name="Brambilla E."/>
            <person name="Klenk H.-P."/>
            <person name="Eisen J.A."/>
        </authorList>
    </citation>
    <scope>NUCLEOTIDE SEQUENCE [LARGE SCALE GENOMIC DNA]</scope>
    <source>
        <strain evidence="4">DSM 18391 / NRRL B-41598 / KBS 63</strain>
    </source>
</reference>
<protein>
    <submittedName>
        <fullName evidence="3">Uncharacterized protein</fullName>
    </submittedName>
</protein>
<dbReference type="HOGENOM" id="CLU_1895174_0_0_0"/>
<dbReference type="RefSeq" id="WP_014787441.1">
    <property type="nucleotide sequence ID" value="NC_018014.1"/>
</dbReference>
<keyword evidence="2" id="KW-0732">Signal</keyword>
<evidence type="ECO:0000313" key="3">
    <source>
        <dbReference type="EMBL" id="AFL90181.1"/>
    </source>
</evidence>
<dbReference type="OrthoDB" id="122411at2"/>
<feature type="compositionally biased region" description="Basic and acidic residues" evidence="1">
    <location>
        <begin position="66"/>
        <end position="75"/>
    </location>
</feature>
<evidence type="ECO:0000256" key="1">
    <source>
        <dbReference type="SAM" id="MobiDB-lite"/>
    </source>
</evidence>
<dbReference type="AlphaFoldDB" id="I3ZLR3"/>
<evidence type="ECO:0000256" key="2">
    <source>
        <dbReference type="SAM" id="SignalP"/>
    </source>
</evidence>
<dbReference type="EMBL" id="CP003379">
    <property type="protein sequence ID" value="AFL90181.1"/>
    <property type="molecule type" value="Genomic_DNA"/>
</dbReference>
<feature type="compositionally biased region" description="Gly residues" evidence="1">
    <location>
        <begin position="32"/>
        <end position="58"/>
    </location>
</feature>
<proteinExistence type="predicted"/>
<gene>
    <name evidence="3" type="ordered locus">Terro_3973</name>
</gene>
<dbReference type="KEGG" id="trs:Terro_3973"/>
<organism evidence="3 4">
    <name type="scientific">Terriglobus roseus (strain DSM 18391 / NRRL B-41598 / KBS 63)</name>
    <dbReference type="NCBI Taxonomy" id="926566"/>
    <lineage>
        <taxon>Bacteria</taxon>
        <taxon>Pseudomonadati</taxon>
        <taxon>Acidobacteriota</taxon>
        <taxon>Terriglobia</taxon>
        <taxon>Terriglobales</taxon>
        <taxon>Acidobacteriaceae</taxon>
        <taxon>Terriglobus</taxon>
    </lineage>
</organism>
<feature type="chain" id="PRO_5003684144" evidence="2">
    <location>
        <begin position="26"/>
        <end position="134"/>
    </location>
</feature>
<sequence length="134" mass="14877">MKMNARFAAVVLGAGLFLVPAVTIAQGPPPGAGYGQGGYGQGGPGYGQRPGGPGGPGGWDAPPSDYTRDIQRNGFRDGMQGAQRDFDNRRRPNVNNRDEYRNYRGPERRVYRQAFDRGYRAWWDHSRMGGRRPY</sequence>
<feature type="signal peptide" evidence="2">
    <location>
        <begin position="1"/>
        <end position="25"/>
    </location>
</feature>
<evidence type="ECO:0000313" key="4">
    <source>
        <dbReference type="Proteomes" id="UP000006056"/>
    </source>
</evidence>
<keyword evidence="4" id="KW-1185">Reference proteome</keyword>
<dbReference type="Proteomes" id="UP000006056">
    <property type="component" value="Chromosome"/>
</dbReference>
<name>I3ZLR3_TERRK</name>
<accession>I3ZLR3</accession>
<feature type="region of interest" description="Disordered" evidence="1">
    <location>
        <begin position="27"/>
        <end position="103"/>
    </location>
</feature>